<dbReference type="EMBL" id="CAEZTH010000061">
    <property type="protein sequence ID" value="CAB4563532.1"/>
    <property type="molecule type" value="Genomic_DNA"/>
</dbReference>
<protein>
    <submittedName>
        <fullName evidence="3">Unannotated protein</fullName>
    </submittedName>
</protein>
<dbReference type="Gene3D" id="3.50.90.10">
    <property type="entry name" value="YerB-like"/>
    <property type="match status" value="1"/>
</dbReference>
<dbReference type="SUPFAM" id="SSF159774">
    <property type="entry name" value="YerB-like"/>
    <property type="match status" value="1"/>
</dbReference>
<proteinExistence type="predicted"/>
<feature type="domain" description="DUF3048" evidence="2">
    <location>
        <begin position="238"/>
        <end position="336"/>
    </location>
</feature>
<organism evidence="3">
    <name type="scientific">freshwater metagenome</name>
    <dbReference type="NCBI Taxonomy" id="449393"/>
    <lineage>
        <taxon>unclassified sequences</taxon>
        <taxon>metagenomes</taxon>
        <taxon>ecological metagenomes</taxon>
    </lineage>
</organism>
<dbReference type="Pfam" id="PF11258">
    <property type="entry name" value="DUF3048"/>
    <property type="match status" value="1"/>
</dbReference>
<sequence length="349" mass="37603">MRKSTLKITKTVSILAVAGLVLAGCAEPRVEEPEAVVYPIAPLTGVAYMSESDIPDTNALPAVTCKVDNAPAGRPQFNLNKTDIVHVEMVEGGLTRLVATWHSQPVDKVGPVRSVRPMDADIAAAFGGIFCYSGGVDMFIALLQDTSMYLADENTQQSVKPNSFSRTPERNAPHNMVVDMGLLQSQHEDLAAPQSIFNYAAFLDETQDYEPASASSGKANSDLTVEYPDATSYWAGDGSGNLLRTQDGQPHMDGVSEEQVRAKNVVVLEVQIDSSIRDVRYGVIPKTIMIGSGKVWVFIDGKYIEGTWTKASQTSPIELLDSTGAVIKLAPGNTWVELKPDTATLTITP</sequence>
<gene>
    <name evidence="3" type="ORF">UFOPK1639_00607</name>
</gene>
<reference evidence="3" key="1">
    <citation type="submission" date="2020-05" db="EMBL/GenBank/DDBJ databases">
        <authorList>
            <person name="Chiriac C."/>
            <person name="Salcher M."/>
            <person name="Ghai R."/>
            <person name="Kavagutti S V."/>
        </authorList>
    </citation>
    <scope>NUCLEOTIDE SEQUENCE</scope>
</reference>
<dbReference type="PROSITE" id="PS51257">
    <property type="entry name" value="PROKAR_LIPOPROTEIN"/>
    <property type="match status" value="1"/>
</dbReference>
<evidence type="ECO:0000313" key="3">
    <source>
        <dbReference type="EMBL" id="CAB4563532.1"/>
    </source>
</evidence>
<dbReference type="AlphaFoldDB" id="A0A6J6DHB5"/>
<name>A0A6J6DHB5_9ZZZZ</name>
<dbReference type="InterPro" id="IPR023158">
    <property type="entry name" value="YerB-like_sf"/>
</dbReference>
<feature type="domain" description="DUF3048" evidence="1">
    <location>
        <begin position="57"/>
        <end position="188"/>
    </location>
</feature>
<dbReference type="Pfam" id="PF17479">
    <property type="entry name" value="DUF3048_C"/>
    <property type="match status" value="1"/>
</dbReference>
<accession>A0A6J6DHB5</accession>
<evidence type="ECO:0000259" key="2">
    <source>
        <dbReference type="Pfam" id="PF17479"/>
    </source>
</evidence>
<dbReference type="InterPro" id="IPR021416">
    <property type="entry name" value="DUF3048_N"/>
</dbReference>
<dbReference type="InterPro" id="IPR035328">
    <property type="entry name" value="DUF3048_C"/>
</dbReference>
<evidence type="ECO:0000259" key="1">
    <source>
        <dbReference type="Pfam" id="PF11258"/>
    </source>
</evidence>